<evidence type="ECO:0000259" key="10">
    <source>
        <dbReference type="SMART" id="SM00642"/>
    </source>
</evidence>
<dbReference type="SUPFAM" id="SSF81296">
    <property type="entry name" value="E set domains"/>
    <property type="match status" value="2"/>
</dbReference>
<dbReference type="Pfam" id="PF02806">
    <property type="entry name" value="Alpha-amylase_C"/>
    <property type="match status" value="1"/>
</dbReference>
<evidence type="ECO:0000256" key="6">
    <source>
        <dbReference type="ARBA" id="ARBA00022676"/>
    </source>
</evidence>
<dbReference type="CDD" id="cd02855">
    <property type="entry name" value="E_set_GBE_prok_N"/>
    <property type="match status" value="1"/>
</dbReference>
<protein>
    <recommendedName>
        <fullName evidence="4">1,4-alpha-glucan branching enzyme</fullName>
        <ecNumber evidence="4">2.4.1.18</ecNumber>
    </recommendedName>
</protein>
<dbReference type="EC" id="2.4.1.18" evidence="4"/>
<dbReference type="InterPro" id="IPR017853">
    <property type="entry name" value="GH"/>
</dbReference>
<dbReference type="Gene3D" id="2.60.40.1180">
    <property type="entry name" value="Golgi alpha-mannosidase II"/>
    <property type="match status" value="1"/>
</dbReference>
<dbReference type="NCBIfam" id="NF008967">
    <property type="entry name" value="PRK12313.1"/>
    <property type="match status" value="1"/>
</dbReference>
<comment type="catalytic activity">
    <reaction evidence="1">
        <text>Transfers a segment of a (1-&gt;4)-alpha-D-glucan chain to a primary hydroxy group in a similar glucan chain.</text>
        <dbReference type="EC" id="2.4.1.18"/>
    </reaction>
</comment>
<dbReference type="CDD" id="cd11322">
    <property type="entry name" value="AmyAc_Glg_BE"/>
    <property type="match status" value="1"/>
</dbReference>
<dbReference type="InterPro" id="IPR044143">
    <property type="entry name" value="GlgB_N_E_set_prok"/>
</dbReference>
<feature type="domain" description="Glycosyl hydrolase family 13 catalytic" evidence="10">
    <location>
        <begin position="263"/>
        <end position="617"/>
    </location>
</feature>
<sequence length="734" mass="82926">MSMPGKHLSPNEIWPISKDELAQLGLGNHVDPHRVLGPHPYREQVTVRVLAPLADSVAVVLESGDRLELIHEHQGIFVGVINQQEIPNYRLAIRYGENESVNFAPYAFPPTVGDVDLHLISEGRHEHLWTVLGANVREVELPSKSEQAVSGISFALWAPNAQGVRLIGEHNQWNGAHPMRALGSSGIWEVFIPGLKTGSKYKFAIKGVDGKWKDHADPIAKHTEVPPSTASVTFSSSYQWNDHQWLNTRTSGTPWREPISIYEVHLGSWRKGLSYVELAKELVEYVVAQGFTHVEFMPIMEHPFGGSWGYQVTSFYAPTSRFGSPDDFRFLVDSLHQNKIGVVLDWVPAHFPKDEWALGRLDGTPLYEHPDPRRGEHPDWGTYIFNFGRNEVRNFLVANALYWLTEFHIDGLRVDAVASMLYLDYSRKDDEWAPNEFGGRENLEAVRLLQEGNASAYAKAPGIMMIAEESTAWPGVTRPTSESGLGFGFKWNMGWMHDSLEYLRHEPIHRKYHHNELTFSIVYAWSENFILPISHDEVVHGKRSLVSKVPGDKWQQLATVRAYLAFMWSHPGKQLLFMGAELGQLTEWSEEDSLPWHLLEESDHLGFQSLVRTLNERYRSHAPFWEQDCDPAGFDFLIDDDRDGNSIAYARWAVNGEVVVCAINFSPVPQEHYQLPLPRAGSWREILNTDRIEFGGSGVLNGQIQANAGVNRGQPASAILRLPPLGALWLVPSE</sequence>
<evidence type="ECO:0000256" key="5">
    <source>
        <dbReference type="ARBA" id="ARBA00022600"/>
    </source>
</evidence>
<comment type="similarity">
    <text evidence="3">Belongs to the glycosyl hydrolase 13 family. GlgB subfamily.</text>
</comment>
<evidence type="ECO:0000256" key="8">
    <source>
        <dbReference type="ARBA" id="ARBA00023056"/>
    </source>
</evidence>
<dbReference type="GO" id="GO:0043169">
    <property type="term" value="F:cation binding"/>
    <property type="evidence" value="ECO:0007669"/>
    <property type="project" value="InterPro"/>
</dbReference>
<dbReference type="SMART" id="SM00642">
    <property type="entry name" value="Aamy"/>
    <property type="match status" value="1"/>
</dbReference>
<dbReference type="SUPFAM" id="SSF51445">
    <property type="entry name" value="(Trans)glycosidases"/>
    <property type="match status" value="1"/>
</dbReference>
<accession>A0A1J5Q4S8</accession>
<comment type="caution">
    <text evidence="11">The sequence shown here is derived from an EMBL/GenBank/DDBJ whole genome shotgun (WGS) entry which is preliminary data.</text>
</comment>
<evidence type="ECO:0000256" key="1">
    <source>
        <dbReference type="ARBA" id="ARBA00000826"/>
    </source>
</evidence>
<dbReference type="FunFam" id="3.20.20.80:FF:000003">
    <property type="entry name" value="1,4-alpha-glucan branching enzyme GlgB"/>
    <property type="match status" value="1"/>
</dbReference>
<keyword evidence="5" id="KW-0321">Glycogen metabolism</keyword>
<evidence type="ECO:0000256" key="2">
    <source>
        <dbReference type="ARBA" id="ARBA00004964"/>
    </source>
</evidence>
<dbReference type="InterPro" id="IPR013780">
    <property type="entry name" value="Glyco_hydro_b"/>
</dbReference>
<dbReference type="InterPro" id="IPR014756">
    <property type="entry name" value="Ig_E-set"/>
</dbReference>
<dbReference type="Pfam" id="PF02922">
    <property type="entry name" value="CBM_48"/>
    <property type="match status" value="1"/>
</dbReference>
<dbReference type="AlphaFoldDB" id="A0A1J5Q4S8"/>
<dbReference type="SUPFAM" id="SSF51011">
    <property type="entry name" value="Glycosyl hydrolase domain"/>
    <property type="match status" value="1"/>
</dbReference>
<evidence type="ECO:0000313" key="11">
    <source>
        <dbReference type="EMBL" id="OIQ78320.1"/>
    </source>
</evidence>
<name>A0A1J5Q4S8_9ZZZZ</name>
<dbReference type="InterPro" id="IPR006407">
    <property type="entry name" value="GlgB"/>
</dbReference>
<dbReference type="UniPathway" id="UPA00164"/>
<keyword evidence="7 11" id="KW-0808">Transferase</keyword>
<dbReference type="Gene3D" id="3.20.20.80">
    <property type="entry name" value="Glycosidases"/>
    <property type="match status" value="1"/>
</dbReference>
<dbReference type="InterPro" id="IPR006048">
    <property type="entry name" value="A-amylase/branching_C"/>
</dbReference>
<organism evidence="11">
    <name type="scientific">mine drainage metagenome</name>
    <dbReference type="NCBI Taxonomy" id="410659"/>
    <lineage>
        <taxon>unclassified sequences</taxon>
        <taxon>metagenomes</taxon>
        <taxon>ecological metagenomes</taxon>
    </lineage>
</organism>
<dbReference type="PANTHER" id="PTHR43651">
    <property type="entry name" value="1,4-ALPHA-GLUCAN-BRANCHING ENZYME"/>
    <property type="match status" value="1"/>
</dbReference>
<evidence type="ECO:0000256" key="7">
    <source>
        <dbReference type="ARBA" id="ARBA00022679"/>
    </source>
</evidence>
<dbReference type="InterPro" id="IPR006047">
    <property type="entry name" value="GH13_cat_dom"/>
</dbReference>
<dbReference type="NCBIfam" id="TIGR01515">
    <property type="entry name" value="branching_enzym"/>
    <property type="match status" value="1"/>
</dbReference>
<reference evidence="11" key="1">
    <citation type="submission" date="2016-10" db="EMBL/GenBank/DDBJ databases">
        <title>Sequence of Gallionella enrichment culture.</title>
        <authorList>
            <person name="Poehlein A."/>
            <person name="Muehling M."/>
            <person name="Daniel R."/>
        </authorList>
    </citation>
    <scope>NUCLEOTIDE SEQUENCE</scope>
</reference>
<keyword evidence="8" id="KW-0320">Glycogen biosynthesis</keyword>
<dbReference type="NCBIfam" id="NF003811">
    <property type="entry name" value="PRK05402.1"/>
    <property type="match status" value="1"/>
</dbReference>
<dbReference type="EMBL" id="MLJW01001423">
    <property type="protein sequence ID" value="OIQ78320.1"/>
    <property type="molecule type" value="Genomic_DNA"/>
</dbReference>
<gene>
    <name evidence="11" type="primary">glgB_11</name>
    <name evidence="11" type="ORF">GALL_399750</name>
</gene>
<proteinExistence type="inferred from homology"/>
<dbReference type="GO" id="GO:0005978">
    <property type="term" value="P:glycogen biosynthetic process"/>
    <property type="evidence" value="ECO:0007669"/>
    <property type="project" value="UniProtKB-UniPathway"/>
</dbReference>
<dbReference type="InterPro" id="IPR037439">
    <property type="entry name" value="Branching_enzy"/>
</dbReference>
<keyword evidence="9" id="KW-0119">Carbohydrate metabolism</keyword>
<comment type="pathway">
    <text evidence="2">Glycan biosynthesis; glycogen biosynthesis.</text>
</comment>
<evidence type="ECO:0000256" key="4">
    <source>
        <dbReference type="ARBA" id="ARBA00012541"/>
    </source>
</evidence>
<dbReference type="GO" id="GO:0003844">
    <property type="term" value="F:1,4-alpha-glucan branching enzyme activity"/>
    <property type="evidence" value="ECO:0007669"/>
    <property type="project" value="UniProtKB-EC"/>
</dbReference>
<dbReference type="InterPro" id="IPR054169">
    <property type="entry name" value="GlgB_N"/>
</dbReference>
<dbReference type="PIRSF" id="PIRSF000463">
    <property type="entry name" value="GlgB"/>
    <property type="match status" value="1"/>
</dbReference>
<dbReference type="GO" id="GO:0005829">
    <property type="term" value="C:cytosol"/>
    <property type="evidence" value="ECO:0007669"/>
    <property type="project" value="TreeGrafter"/>
</dbReference>
<dbReference type="HAMAP" id="MF_00685">
    <property type="entry name" value="GlgB"/>
    <property type="match status" value="1"/>
</dbReference>
<dbReference type="InterPro" id="IPR013783">
    <property type="entry name" value="Ig-like_fold"/>
</dbReference>
<dbReference type="Pfam" id="PF22019">
    <property type="entry name" value="GlgB_N"/>
    <property type="match status" value="1"/>
</dbReference>
<evidence type="ECO:0000256" key="3">
    <source>
        <dbReference type="ARBA" id="ARBA00009000"/>
    </source>
</evidence>
<dbReference type="InterPro" id="IPR004193">
    <property type="entry name" value="Glyco_hydro_13_N"/>
</dbReference>
<keyword evidence="6 11" id="KW-0328">Glycosyltransferase</keyword>
<evidence type="ECO:0000256" key="9">
    <source>
        <dbReference type="ARBA" id="ARBA00023277"/>
    </source>
</evidence>
<dbReference type="PANTHER" id="PTHR43651:SF3">
    <property type="entry name" value="1,4-ALPHA-GLUCAN-BRANCHING ENZYME"/>
    <property type="match status" value="1"/>
</dbReference>
<dbReference type="Gene3D" id="2.60.40.10">
    <property type="entry name" value="Immunoglobulins"/>
    <property type="match status" value="2"/>
</dbReference>
<dbReference type="GO" id="GO:0004553">
    <property type="term" value="F:hydrolase activity, hydrolyzing O-glycosyl compounds"/>
    <property type="evidence" value="ECO:0007669"/>
    <property type="project" value="InterPro"/>
</dbReference>